<keyword evidence="2" id="KW-0732">Signal</keyword>
<evidence type="ECO:0000256" key="2">
    <source>
        <dbReference type="SAM" id="SignalP"/>
    </source>
</evidence>
<dbReference type="EMBL" id="JBEOKT010000021">
    <property type="protein sequence ID" value="MER2999318.1"/>
    <property type="molecule type" value="Genomic_DNA"/>
</dbReference>
<protein>
    <submittedName>
        <fullName evidence="3">DUF922 domain-containing protein</fullName>
    </submittedName>
</protein>
<evidence type="ECO:0000256" key="1">
    <source>
        <dbReference type="SAM" id="Coils"/>
    </source>
</evidence>
<comment type="caution">
    <text evidence="3">The sequence shown here is derived from an EMBL/GenBank/DDBJ whole genome shotgun (WGS) entry which is preliminary data.</text>
</comment>
<evidence type="ECO:0000313" key="3">
    <source>
        <dbReference type="EMBL" id="MER2999318.1"/>
    </source>
</evidence>
<gene>
    <name evidence="3" type="ORF">ABS362_17330</name>
</gene>
<dbReference type="RefSeq" id="WP_350414046.1">
    <property type="nucleotide sequence ID" value="NZ_JBEOKT010000021.1"/>
</dbReference>
<organism evidence="3 4">
    <name type="scientific">Pontibacter populi</name>
    <dbReference type="NCBI Taxonomy" id="890055"/>
    <lineage>
        <taxon>Bacteria</taxon>
        <taxon>Pseudomonadati</taxon>
        <taxon>Bacteroidota</taxon>
        <taxon>Cytophagia</taxon>
        <taxon>Cytophagales</taxon>
        <taxon>Hymenobacteraceae</taxon>
        <taxon>Pontibacter</taxon>
    </lineage>
</organism>
<dbReference type="Proteomes" id="UP001476807">
    <property type="component" value="Unassembled WGS sequence"/>
</dbReference>
<feature type="chain" id="PRO_5045178148" evidence="2">
    <location>
        <begin position="20"/>
        <end position="182"/>
    </location>
</feature>
<proteinExistence type="predicted"/>
<accession>A0ABV1RY26</accession>
<dbReference type="InterPro" id="IPR010321">
    <property type="entry name" value="DUF922"/>
</dbReference>
<sequence length="182" mass="21003">MKGLFLLISGLMISFSGMAQEYNVLAYEPGKKLTWQDFQGRPHASDAHKGAEITVTIFLKARETSFWSGGTSYDAYAVAFKNESWVKPGYKDDYTLKHEQIHFDIAHLYAEMLEIEINNLDKKTIRQKDQVEKMLNEKLAQMQAHQNRYDRETYGGNNYAKQKKWSNKIAKALKIINTEAEV</sequence>
<feature type="coiled-coil region" evidence="1">
    <location>
        <begin position="110"/>
        <end position="148"/>
    </location>
</feature>
<keyword evidence="1" id="KW-0175">Coiled coil</keyword>
<dbReference type="Pfam" id="PF06037">
    <property type="entry name" value="DUF922"/>
    <property type="match status" value="1"/>
</dbReference>
<evidence type="ECO:0000313" key="4">
    <source>
        <dbReference type="Proteomes" id="UP001476807"/>
    </source>
</evidence>
<name>A0ABV1RY26_9BACT</name>
<reference evidence="3 4" key="1">
    <citation type="submission" date="2024-06" db="EMBL/GenBank/DDBJ databases">
        <title>Pontibacter populi HYL7-15.</title>
        <authorList>
            <person name="Kim M.K."/>
        </authorList>
    </citation>
    <scope>NUCLEOTIDE SEQUENCE [LARGE SCALE GENOMIC DNA]</scope>
    <source>
        <strain evidence="3 4">HYL7-15</strain>
    </source>
</reference>
<feature type="signal peptide" evidence="2">
    <location>
        <begin position="1"/>
        <end position="19"/>
    </location>
</feature>
<keyword evidence="4" id="KW-1185">Reference proteome</keyword>